<dbReference type="GO" id="GO:0016987">
    <property type="term" value="F:sigma factor activity"/>
    <property type="evidence" value="ECO:0007669"/>
    <property type="project" value="UniProtKB-KW"/>
</dbReference>
<dbReference type="Gene3D" id="1.10.1740.10">
    <property type="match status" value="1"/>
</dbReference>
<dbReference type="SUPFAM" id="SSF88659">
    <property type="entry name" value="Sigma3 and sigma4 domains of RNA polymerase sigma factors"/>
    <property type="match status" value="1"/>
</dbReference>
<keyword evidence="8" id="KW-1185">Reference proteome</keyword>
<comment type="similarity">
    <text evidence="1">Belongs to the sigma-70 factor family. ECF subfamily.</text>
</comment>
<dbReference type="GO" id="GO:0003677">
    <property type="term" value="F:DNA binding"/>
    <property type="evidence" value="ECO:0007669"/>
    <property type="project" value="InterPro"/>
</dbReference>
<dbReference type="EMBL" id="VLLG01000003">
    <property type="protein sequence ID" value="TWI89218.1"/>
    <property type="molecule type" value="Genomic_DNA"/>
</dbReference>
<gene>
    <name evidence="7" type="ORF">LX66_3312</name>
</gene>
<dbReference type="RefSeq" id="WP_145715371.1">
    <property type="nucleotide sequence ID" value="NZ_BAAAFY010000001.1"/>
</dbReference>
<evidence type="ECO:0000256" key="4">
    <source>
        <dbReference type="ARBA" id="ARBA00023163"/>
    </source>
</evidence>
<feature type="domain" description="RNA polymerase sigma-70 region 2" evidence="5">
    <location>
        <begin position="26"/>
        <end position="89"/>
    </location>
</feature>
<dbReference type="Gene3D" id="1.10.10.10">
    <property type="entry name" value="Winged helix-like DNA-binding domain superfamily/Winged helix DNA-binding domain"/>
    <property type="match status" value="1"/>
</dbReference>
<dbReference type="GO" id="GO:0006352">
    <property type="term" value="P:DNA-templated transcription initiation"/>
    <property type="evidence" value="ECO:0007669"/>
    <property type="project" value="InterPro"/>
</dbReference>
<keyword evidence="3" id="KW-0731">Sigma factor</keyword>
<dbReference type="InterPro" id="IPR039425">
    <property type="entry name" value="RNA_pol_sigma-70-like"/>
</dbReference>
<organism evidence="7 8">
    <name type="scientific">Chitinophaga japonensis</name>
    <name type="common">Flexibacter japonensis</name>
    <dbReference type="NCBI Taxonomy" id="104662"/>
    <lineage>
        <taxon>Bacteria</taxon>
        <taxon>Pseudomonadati</taxon>
        <taxon>Bacteroidota</taxon>
        <taxon>Chitinophagia</taxon>
        <taxon>Chitinophagales</taxon>
        <taxon>Chitinophagaceae</taxon>
        <taxon>Chitinophaga</taxon>
    </lineage>
</organism>
<dbReference type="Proteomes" id="UP000316778">
    <property type="component" value="Unassembled WGS sequence"/>
</dbReference>
<dbReference type="InterPro" id="IPR013249">
    <property type="entry name" value="RNA_pol_sigma70_r4_t2"/>
</dbReference>
<accession>A0A562T7N1</accession>
<comment type="caution">
    <text evidence="7">The sequence shown here is derived from an EMBL/GenBank/DDBJ whole genome shotgun (WGS) entry which is preliminary data.</text>
</comment>
<dbReference type="InterPro" id="IPR007627">
    <property type="entry name" value="RNA_pol_sigma70_r2"/>
</dbReference>
<evidence type="ECO:0000256" key="1">
    <source>
        <dbReference type="ARBA" id="ARBA00010641"/>
    </source>
</evidence>
<evidence type="ECO:0000259" key="5">
    <source>
        <dbReference type="Pfam" id="PF04542"/>
    </source>
</evidence>
<dbReference type="PANTHER" id="PTHR43133">
    <property type="entry name" value="RNA POLYMERASE ECF-TYPE SIGMA FACTO"/>
    <property type="match status" value="1"/>
</dbReference>
<dbReference type="InterPro" id="IPR013324">
    <property type="entry name" value="RNA_pol_sigma_r3/r4-like"/>
</dbReference>
<dbReference type="NCBIfam" id="TIGR02937">
    <property type="entry name" value="sigma70-ECF"/>
    <property type="match status" value="1"/>
</dbReference>
<evidence type="ECO:0000313" key="7">
    <source>
        <dbReference type="EMBL" id="TWI89218.1"/>
    </source>
</evidence>
<dbReference type="OrthoDB" id="659948at2"/>
<dbReference type="Pfam" id="PF04542">
    <property type="entry name" value="Sigma70_r2"/>
    <property type="match status" value="1"/>
</dbReference>
<reference evidence="7 8" key="1">
    <citation type="journal article" date="2013" name="Stand. Genomic Sci.">
        <title>Genomic Encyclopedia of Type Strains, Phase I: The one thousand microbial genomes (KMG-I) project.</title>
        <authorList>
            <person name="Kyrpides N.C."/>
            <person name="Woyke T."/>
            <person name="Eisen J.A."/>
            <person name="Garrity G."/>
            <person name="Lilburn T.G."/>
            <person name="Beck B.J."/>
            <person name="Whitman W.B."/>
            <person name="Hugenholtz P."/>
            <person name="Klenk H.P."/>
        </authorList>
    </citation>
    <scope>NUCLEOTIDE SEQUENCE [LARGE SCALE GENOMIC DNA]</scope>
    <source>
        <strain evidence="7 8">DSM 13484</strain>
    </source>
</reference>
<dbReference type="InterPro" id="IPR014284">
    <property type="entry name" value="RNA_pol_sigma-70_dom"/>
</dbReference>
<dbReference type="PANTHER" id="PTHR43133:SF46">
    <property type="entry name" value="RNA POLYMERASE SIGMA-70 FACTOR ECF SUBFAMILY"/>
    <property type="match status" value="1"/>
</dbReference>
<sequence>MRYQQSTEAELLQLLAGNDSAAFEALYHRYWQQLYIFAFKKLRQADEAKDAVQDVFINLWQRRHHLQVHTTLQAYLYAAVRYEILRRYAAALKAGVSPAQVEQLVLAAPAQATDAVHEKELLQQLHTAVEQLPLKMKEIYLLSRNNHKPIAVIADELSLSEQTVKNQLSRALMRLRAHLKETAL</sequence>
<evidence type="ECO:0000313" key="8">
    <source>
        <dbReference type="Proteomes" id="UP000316778"/>
    </source>
</evidence>
<evidence type="ECO:0000259" key="6">
    <source>
        <dbReference type="Pfam" id="PF08281"/>
    </source>
</evidence>
<dbReference type="SUPFAM" id="SSF88946">
    <property type="entry name" value="Sigma2 domain of RNA polymerase sigma factors"/>
    <property type="match status" value="1"/>
</dbReference>
<protein>
    <submittedName>
        <fullName evidence="7">RNA polymerase sigma-70 factor (ECF subfamily)</fullName>
    </submittedName>
</protein>
<keyword evidence="2" id="KW-0805">Transcription regulation</keyword>
<proteinExistence type="inferred from homology"/>
<feature type="domain" description="RNA polymerase sigma factor 70 region 4 type 2" evidence="6">
    <location>
        <begin position="123"/>
        <end position="175"/>
    </location>
</feature>
<evidence type="ECO:0000256" key="2">
    <source>
        <dbReference type="ARBA" id="ARBA00023015"/>
    </source>
</evidence>
<dbReference type="AlphaFoldDB" id="A0A562T7N1"/>
<name>A0A562T7N1_CHIJA</name>
<dbReference type="Pfam" id="PF08281">
    <property type="entry name" value="Sigma70_r4_2"/>
    <property type="match status" value="1"/>
</dbReference>
<keyword evidence="4" id="KW-0804">Transcription</keyword>
<dbReference type="InterPro" id="IPR013325">
    <property type="entry name" value="RNA_pol_sigma_r2"/>
</dbReference>
<evidence type="ECO:0000256" key="3">
    <source>
        <dbReference type="ARBA" id="ARBA00023082"/>
    </source>
</evidence>
<dbReference type="InterPro" id="IPR036388">
    <property type="entry name" value="WH-like_DNA-bd_sf"/>
</dbReference>